<evidence type="ECO:0000313" key="2">
    <source>
        <dbReference type="Proteomes" id="UP000006324"/>
    </source>
</evidence>
<feature type="non-terminal residue" evidence="1">
    <location>
        <position position="1"/>
    </location>
</feature>
<evidence type="ECO:0000313" key="1">
    <source>
        <dbReference type="EMBL" id="EKO26967.1"/>
    </source>
</evidence>
<protein>
    <recommendedName>
        <fullName evidence="3">SLEI domain protein, PF07620 family</fullName>
    </recommendedName>
</protein>
<dbReference type="AlphaFoldDB" id="A0A0F6HF27"/>
<reference evidence="1 2" key="1">
    <citation type="submission" date="2012-09" db="EMBL/GenBank/DDBJ databases">
        <authorList>
            <person name="Harkins D.M."/>
            <person name="Durkin A.S."/>
            <person name="Brinkac L.M."/>
            <person name="Selengut J.D."/>
            <person name="Sanka R."/>
            <person name="DePew J."/>
            <person name="Purushe J."/>
            <person name="Chanthongthip A."/>
            <person name="Lattana O."/>
            <person name="Phetsouvanh R."/>
            <person name="Newton P.N."/>
            <person name="Vinetz J.M."/>
            <person name="Sutton G.G."/>
            <person name="Nelson W.C."/>
            <person name="Fouts D.E."/>
        </authorList>
    </citation>
    <scope>NUCLEOTIDE SEQUENCE [LARGE SCALE GENOMIC DNA]</scope>
    <source>
        <strain evidence="1 2">UI 12621</strain>
    </source>
</reference>
<evidence type="ECO:0008006" key="3">
    <source>
        <dbReference type="Google" id="ProtNLM"/>
    </source>
</evidence>
<name>A0A0F6HF27_LEPIR</name>
<comment type="caution">
    <text evidence="1">The sequence shown here is derived from an EMBL/GenBank/DDBJ whole genome shotgun (WGS) entry which is preliminary data.</text>
</comment>
<dbReference type="Proteomes" id="UP000006324">
    <property type="component" value="Unassembled WGS sequence"/>
</dbReference>
<dbReference type="EMBL" id="AHNQ02000009">
    <property type="protein sequence ID" value="EKO26967.1"/>
    <property type="molecule type" value="Genomic_DNA"/>
</dbReference>
<sequence>FQSFVRVPTYFIEKLSFQFALKALKILRDHPLEIFNKMQ</sequence>
<proteinExistence type="predicted"/>
<organism evidence="1 2">
    <name type="scientific">Leptospira interrogans str. UI 12621</name>
    <dbReference type="NCBI Taxonomy" id="1049937"/>
    <lineage>
        <taxon>Bacteria</taxon>
        <taxon>Pseudomonadati</taxon>
        <taxon>Spirochaetota</taxon>
        <taxon>Spirochaetia</taxon>
        <taxon>Leptospirales</taxon>
        <taxon>Leptospiraceae</taxon>
        <taxon>Leptospira</taxon>
    </lineage>
</organism>
<accession>A0A0F6HF27</accession>
<gene>
    <name evidence="1" type="ORF">LEP1GSC104_1029</name>
</gene>